<evidence type="ECO:0000256" key="10">
    <source>
        <dbReference type="PIRNR" id="PIRNR018326"/>
    </source>
</evidence>
<dbReference type="PROSITE" id="PS51735">
    <property type="entry name" value="VP35_IID"/>
    <property type="match status" value="1"/>
</dbReference>
<keyword evidence="4 10" id="KW-0946">Virion</keyword>
<evidence type="ECO:0000256" key="3">
    <source>
        <dbReference type="ARBA" id="ARBA00016248"/>
    </source>
</evidence>
<feature type="domain" description="VP35 IID" evidence="13">
    <location>
        <begin position="204"/>
        <end position="329"/>
    </location>
</feature>
<keyword evidence="8 10" id="KW-1035">Host cytoplasm</keyword>
<dbReference type="CDD" id="cd21030">
    <property type="entry name" value="V35-RBD_P-protein-C_like"/>
    <property type="match status" value="1"/>
</dbReference>
<evidence type="ECO:0000259" key="13">
    <source>
        <dbReference type="PROSITE" id="PS51735"/>
    </source>
</evidence>
<dbReference type="GO" id="GO:0044423">
    <property type="term" value="C:virion component"/>
    <property type="evidence" value="ECO:0007669"/>
    <property type="project" value="UniProtKB-KW"/>
</dbReference>
<organism evidence="14 15">
    <name type="scientific">Orthomarburgvirus marburgense</name>
    <dbReference type="NCBI Taxonomy" id="3052505"/>
    <lineage>
        <taxon>Viruses</taxon>
        <taxon>Riboviria</taxon>
        <taxon>Orthornavirae</taxon>
        <taxon>Negarnaviricota</taxon>
        <taxon>Haploviricotina</taxon>
        <taxon>Monjiviricetes</taxon>
        <taxon>Mononegavirales</taxon>
        <taxon>Filoviridae</taxon>
        <taxon>Orthomarburgvirus</taxon>
    </lineage>
</organism>
<proteinExistence type="inferred from homology"/>
<accession>A0A077CY87</accession>
<reference evidence="14 15" key="1">
    <citation type="journal article" date="2014" name="J. Virol.">
        <title>Establishment and characterization of a lethal mouse model for the angola strain of marburg virus.</title>
        <authorList>
            <person name="Qiu X."/>
            <person name="Wong G."/>
            <person name="Audet J."/>
            <person name="Cutts T."/>
            <person name="Niu Y."/>
            <person name="Booth S."/>
            <person name="Kobinger G.P."/>
        </authorList>
    </citation>
    <scope>NUCLEOTIDE SEQUENCE [LARGE SCALE GENOMIC DNA]</scope>
    <source>
        <strain evidence="14">NML/M.musculus-lab/AGO/2005/Ang-MA-P2</strain>
    </source>
</reference>
<comment type="function">
    <text evidence="1 10">Plays an essential role in viral RNA synthesis and also a role in suppressing innate immune signaling.</text>
</comment>
<dbReference type="Gene3D" id="2.10.10.70">
    <property type="entry name" value="Filoviridae VP35, C-terminal inhibitory domain, beta-sheet subdomain"/>
    <property type="match status" value="1"/>
</dbReference>
<feature type="cross-link" description="Glycyl lysine isopeptide (Lys-Gly) (interchain with G-Cter in ubiquitin)" evidence="11">
    <location>
        <position position="298"/>
    </location>
</feature>
<dbReference type="FunFam" id="2.10.10.70:FF:000001">
    <property type="entry name" value="Polymerase cofactor VP35"/>
    <property type="match status" value="1"/>
</dbReference>
<sequence>MWDSSYMQQVSEGLMTGKVPIDQVFGTNPSEKLHKRRKPKGTVGLQCSPCLMSKATSTDDIIWDQLVVRKTLADLLIPINRQISDIQSTLSEVTTRVHEIERQLHEITPVLKMGRTLEAISKGMSEMLAKYDHLVISTGRTTAPAAAFDAYLNEHGVPPPQPAIFKDLGVAQQACSKGTTVKNATTDAADKMSKVLELSEETFSKPNLSAKDLALLLFTHLPGNNTPFHILAQVLSKIAYKSGKSGAFLDAFHQILSEGENAQAALTRLSRTFDAFLGVVPPVIRVKNFQTVPRPCQKSLRAVPPNPTIDKGWVCVYSSEQSETRALKI</sequence>
<evidence type="ECO:0000256" key="12">
    <source>
        <dbReference type="PROSITE-ProRule" id="PRU01071"/>
    </source>
</evidence>
<evidence type="ECO:0000256" key="2">
    <source>
        <dbReference type="ARBA" id="ARBA00005994"/>
    </source>
</evidence>
<dbReference type="PIRSF" id="PIRSF018326">
    <property type="entry name" value="VP35_FiloV"/>
    <property type="match status" value="1"/>
</dbReference>
<dbReference type="Gene3D" id="1.10.8.950">
    <property type="entry name" value="Filoviridae VP35, C-terminal inhibitory domain, helical subdomain"/>
    <property type="match status" value="1"/>
</dbReference>
<evidence type="ECO:0000256" key="9">
    <source>
        <dbReference type="ARBA" id="ARBA00047019"/>
    </source>
</evidence>
<comment type="similarity">
    <text evidence="2 10 12">Belongs to the filoviridae polymerase cofactor VP35 family.</text>
</comment>
<dbReference type="InterPro" id="IPR031163">
    <property type="entry name" value="VP35_IID"/>
</dbReference>
<name>A0A077CY87_9MONO</name>
<dbReference type="PRINTS" id="PR01240">
    <property type="entry name" value="FILOVP35"/>
</dbReference>
<dbReference type="InterPro" id="IPR043060">
    <property type="entry name" value="VP35_IID_hlx"/>
</dbReference>
<evidence type="ECO:0000256" key="4">
    <source>
        <dbReference type="ARBA" id="ARBA00022844"/>
    </source>
</evidence>
<comment type="subunit">
    <text evidence="9">Homooligomer. Homomultimerization via the coiled coil domain is a prerequisite for binding to L. Found in a trimeric complex in which VP35 bridges L and the nucleoprotein. Interacts with NP. Disrupts innate immune signaling in infected host cell.</text>
</comment>
<dbReference type="Pfam" id="PF02097">
    <property type="entry name" value="Filo_VP35"/>
    <property type="match status" value="1"/>
</dbReference>
<evidence type="ECO:0000256" key="5">
    <source>
        <dbReference type="ARBA" id="ARBA00022953"/>
    </source>
</evidence>
<evidence type="ECO:0000256" key="7">
    <source>
        <dbReference type="ARBA" id="ARBA00023163"/>
    </source>
</evidence>
<evidence type="ECO:0000313" key="14">
    <source>
        <dbReference type="EMBL" id="AIL25250.1"/>
    </source>
</evidence>
<evidence type="ECO:0000256" key="1">
    <source>
        <dbReference type="ARBA" id="ARBA00003435"/>
    </source>
</evidence>
<evidence type="ECO:0000256" key="11">
    <source>
        <dbReference type="PIRSR" id="PIRSR018326-1"/>
    </source>
</evidence>
<dbReference type="EMBL" id="KM261523">
    <property type="protein sequence ID" value="AIL25250.1"/>
    <property type="molecule type" value="Viral_cRNA"/>
</dbReference>
<dbReference type="Proteomes" id="UP000137769">
    <property type="component" value="Genome"/>
</dbReference>
<dbReference type="GO" id="GO:0030430">
    <property type="term" value="C:host cell cytoplasm"/>
    <property type="evidence" value="ECO:0007669"/>
    <property type="project" value="UniProtKB-SubCell"/>
</dbReference>
<comment type="subcellular location">
    <subcellularLocation>
        <location evidence="10">Virion</location>
    </subcellularLocation>
    <subcellularLocation>
        <location evidence="10">Host cytoplasm</location>
    </subcellularLocation>
</comment>
<dbReference type="InterPro" id="IPR002953">
    <property type="entry name" value="Filo_VP35"/>
</dbReference>
<keyword evidence="7 10" id="KW-0804">Transcription</keyword>
<evidence type="ECO:0000256" key="6">
    <source>
        <dbReference type="ARBA" id="ARBA00023054"/>
    </source>
</evidence>
<keyword evidence="5" id="KW-0693">Viral RNA replication</keyword>
<evidence type="ECO:0000256" key="8">
    <source>
        <dbReference type="ARBA" id="ARBA00023200"/>
    </source>
</evidence>
<keyword evidence="6" id="KW-0175">Coiled coil</keyword>
<dbReference type="InterPro" id="IPR043061">
    <property type="entry name" value="VP35_IID_b-sht"/>
</dbReference>
<evidence type="ECO:0000313" key="15">
    <source>
        <dbReference type="Proteomes" id="UP000137769"/>
    </source>
</evidence>
<protein>
    <recommendedName>
        <fullName evidence="3 10">Polymerase cofactor VP35</fullName>
    </recommendedName>
</protein>